<keyword evidence="2" id="KW-0067">ATP-binding</keyword>
<dbReference type="PROSITE" id="PS51194">
    <property type="entry name" value="HELICASE_CTER"/>
    <property type="match status" value="1"/>
</dbReference>
<feature type="domain" description="Helicase ATP-binding" evidence="5">
    <location>
        <begin position="398"/>
        <end position="550"/>
    </location>
</feature>
<proteinExistence type="predicted"/>
<gene>
    <name evidence="7" type="ORF">BBD42_11115</name>
</gene>
<feature type="domain" description="Helicase C-terminal" evidence="6">
    <location>
        <begin position="582"/>
        <end position="734"/>
    </location>
</feature>
<feature type="region of interest" description="Disordered" evidence="4">
    <location>
        <begin position="99"/>
        <end position="125"/>
    </location>
</feature>
<dbReference type="Pfam" id="PF00270">
    <property type="entry name" value="DEAD"/>
    <property type="match status" value="1"/>
</dbReference>
<organism evidence="7">
    <name type="scientific">Paenibacillus sp. BIHB 4019</name>
    <dbReference type="NCBI Taxonomy" id="1870819"/>
    <lineage>
        <taxon>Bacteria</taxon>
        <taxon>Bacillati</taxon>
        <taxon>Bacillota</taxon>
        <taxon>Bacilli</taxon>
        <taxon>Bacillales</taxon>
        <taxon>Paenibacillaceae</taxon>
        <taxon>Paenibacillus</taxon>
    </lineage>
</organism>
<dbReference type="GO" id="GO:0003677">
    <property type="term" value="F:DNA binding"/>
    <property type="evidence" value="ECO:0007669"/>
    <property type="project" value="UniProtKB-KW"/>
</dbReference>
<evidence type="ECO:0000313" key="7">
    <source>
        <dbReference type="EMBL" id="ANY66959.1"/>
    </source>
</evidence>
<dbReference type="GO" id="GO:0006270">
    <property type="term" value="P:DNA replication initiation"/>
    <property type="evidence" value="ECO:0007669"/>
    <property type="project" value="TreeGrafter"/>
</dbReference>
<protein>
    <recommendedName>
        <fullName evidence="8">DNA/RNA helicase</fullName>
    </recommendedName>
</protein>
<evidence type="ECO:0000256" key="2">
    <source>
        <dbReference type="ARBA" id="ARBA00022840"/>
    </source>
</evidence>
<dbReference type="InterPro" id="IPR001650">
    <property type="entry name" value="Helicase_C-like"/>
</dbReference>
<dbReference type="PANTHER" id="PTHR30580:SF1">
    <property type="entry name" value="COMF OPERON PROTEIN 1"/>
    <property type="match status" value="1"/>
</dbReference>
<dbReference type="SMART" id="SM00490">
    <property type="entry name" value="HELICc"/>
    <property type="match status" value="1"/>
</dbReference>
<dbReference type="InterPro" id="IPR011545">
    <property type="entry name" value="DEAD/DEAH_box_helicase_dom"/>
</dbReference>
<keyword evidence="1" id="KW-0547">Nucleotide-binding</keyword>
<dbReference type="SMART" id="SM00487">
    <property type="entry name" value="DEXDc"/>
    <property type="match status" value="1"/>
</dbReference>
<dbReference type="InterPro" id="IPR027417">
    <property type="entry name" value="P-loop_NTPase"/>
</dbReference>
<dbReference type="RefSeq" id="WP_237163447.1">
    <property type="nucleotide sequence ID" value="NZ_CP016808.1"/>
</dbReference>
<dbReference type="EMBL" id="CP016808">
    <property type="protein sequence ID" value="ANY66959.1"/>
    <property type="molecule type" value="Genomic_DNA"/>
</dbReference>
<dbReference type="GO" id="GO:0006310">
    <property type="term" value="P:DNA recombination"/>
    <property type="evidence" value="ECO:0007669"/>
    <property type="project" value="TreeGrafter"/>
</dbReference>
<accession>A0A1B2DH00</accession>
<dbReference type="GO" id="GO:0005524">
    <property type="term" value="F:ATP binding"/>
    <property type="evidence" value="ECO:0007669"/>
    <property type="project" value="UniProtKB-KW"/>
</dbReference>
<evidence type="ECO:0000256" key="4">
    <source>
        <dbReference type="SAM" id="MobiDB-lite"/>
    </source>
</evidence>
<keyword evidence="3" id="KW-0238">DNA-binding</keyword>
<name>A0A1B2DH00_9BACL</name>
<evidence type="ECO:0000256" key="1">
    <source>
        <dbReference type="ARBA" id="ARBA00022741"/>
    </source>
</evidence>
<evidence type="ECO:0000256" key="3">
    <source>
        <dbReference type="ARBA" id="ARBA00023125"/>
    </source>
</evidence>
<evidence type="ECO:0000259" key="5">
    <source>
        <dbReference type="PROSITE" id="PS51192"/>
    </source>
</evidence>
<dbReference type="Gene3D" id="3.40.50.300">
    <property type="entry name" value="P-loop containing nucleotide triphosphate hydrolases"/>
    <property type="match status" value="2"/>
</dbReference>
<reference evidence="7" key="1">
    <citation type="submission" date="2016-08" db="EMBL/GenBank/DDBJ databases">
        <title>Complete Genome Seqeunce of Paenibacillus sp. BIHB 4019 from tea rhizoplane.</title>
        <authorList>
            <person name="Thakur R."/>
            <person name="Swarnkar M.K."/>
            <person name="Gulati A."/>
        </authorList>
    </citation>
    <scope>NUCLEOTIDE SEQUENCE [LARGE SCALE GENOMIC DNA]</scope>
    <source>
        <strain evidence="7">BIHB4019</strain>
    </source>
</reference>
<evidence type="ECO:0008006" key="8">
    <source>
        <dbReference type="Google" id="ProtNLM"/>
    </source>
</evidence>
<dbReference type="AlphaFoldDB" id="A0A1B2DH00"/>
<dbReference type="PROSITE" id="PS51192">
    <property type="entry name" value="HELICASE_ATP_BIND_1"/>
    <property type="match status" value="1"/>
</dbReference>
<dbReference type="SUPFAM" id="SSF52540">
    <property type="entry name" value="P-loop containing nucleoside triphosphate hydrolases"/>
    <property type="match status" value="1"/>
</dbReference>
<sequence length="734" mass="79889">MKAYMYVVRQFGNWSCKVTIAPEVDIDFWQHAERMLLWKTRLPLGIALEAVEHFNEYENRNDQYISQIKQRADQNAGMNKLHSFRKWLDMCLKKKRGRTTKDTGIGSKGGGWKGEQLGESPEKTLGKQKEYSKGAGAIAGSASRCGNESDQEVSDRLAAAIRKASSGAAGQVEHIQEGLAGEQMRMMPVGQAGQSLSGLGGQIALAADSCERSGQARGVERAPAEALAAAAQQAAAALQGRALLRGEAHALLDGTAPAAAVPAMDKDAALQLASLQGLIQLRSAVSKKASREAGWPRRAKRALRCLRCGSGEEQLHKAPCAACGREACAYCTACLTMGRSRECELLIIGGGAGSSRSSIELPPPQQRLARWGLSPAQSAAAAAALYFTEQPSRVGWIGPLAATQNSFLLWAVTGAGKTEMVFPIVESTLLRGGKALIATPRRDVVLELSPRIKKAFPDFSVVTLYGGSEQKWEQGDITLATTHQLLRFNFAFDLVIIDELDAFPYQNNPQLYYAANKSCAPEGVKILLSATPPAELQQLARSGKLVHARVPVRFHRHPLPVPVLLHTLSVGQMLDKLQLPRQLREAMLCSYSRGAQLFVFVQRISQVERMAALLRQKLNISQVAGTSSQDPERGDKVQMFRAGEIRILVTTTILERGVTIPRSDVFILDADGQLFDEASLVQMAGRAGRSSDDPNGRVVFCAKERTRPQMQAVKHIKKMNRIARAKGYFQNAAK</sequence>
<dbReference type="Pfam" id="PF00271">
    <property type="entry name" value="Helicase_C"/>
    <property type="match status" value="1"/>
</dbReference>
<dbReference type="PANTHER" id="PTHR30580">
    <property type="entry name" value="PRIMOSOMAL PROTEIN N"/>
    <property type="match status" value="1"/>
</dbReference>
<evidence type="ECO:0000259" key="6">
    <source>
        <dbReference type="PROSITE" id="PS51194"/>
    </source>
</evidence>
<dbReference type="GO" id="GO:0043138">
    <property type="term" value="F:3'-5' DNA helicase activity"/>
    <property type="evidence" value="ECO:0007669"/>
    <property type="project" value="TreeGrafter"/>
</dbReference>
<dbReference type="InterPro" id="IPR014001">
    <property type="entry name" value="Helicase_ATP-bd"/>
</dbReference>
<dbReference type="GO" id="GO:0006302">
    <property type="term" value="P:double-strand break repair"/>
    <property type="evidence" value="ECO:0007669"/>
    <property type="project" value="TreeGrafter"/>
</dbReference>